<dbReference type="PANTHER" id="PTHR34217">
    <property type="entry name" value="METAL-DEPENDENT CARBOXYPEPTIDASE"/>
    <property type="match status" value="1"/>
</dbReference>
<organism evidence="2 3">
    <name type="scientific">Exiguobacterium aestuarii</name>
    <dbReference type="NCBI Taxonomy" id="273527"/>
    <lineage>
        <taxon>Bacteria</taxon>
        <taxon>Bacillati</taxon>
        <taxon>Bacillota</taxon>
        <taxon>Bacilli</taxon>
        <taxon>Bacillales</taxon>
        <taxon>Bacillales Family XII. Incertae Sedis</taxon>
        <taxon>Exiguobacterium</taxon>
    </lineage>
</organism>
<dbReference type="SUPFAM" id="SSF55486">
    <property type="entry name" value="Metalloproteases ('zincins'), catalytic domain"/>
    <property type="match status" value="1"/>
</dbReference>
<dbReference type="EMBL" id="JBHTCE010000001">
    <property type="protein sequence ID" value="MFC7389759.1"/>
    <property type="molecule type" value="Genomic_DNA"/>
</dbReference>
<comment type="similarity">
    <text evidence="1">Belongs to the peptidase M32 family.</text>
</comment>
<comment type="caution">
    <text evidence="2">The sequence shown here is derived from an EMBL/GenBank/DDBJ whole genome shotgun (WGS) entry which is preliminary data.</text>
</comment>
<dbReference type="RefSeq" id="WP_214787970.1">
    <property type="nucleotide sequence ID" value="NZ_JANIEL010000064.1"/>
</dbReference>
<dbReference type="Proteomes" id="UP001596439">
    <property type="component" value="Unassembled WGS sequence"/>
</dbReference>
<dbReference type="CDD" id="cd06460">
    <property type="entry name" value="M32_Taq"/>
    <property type="match status" value="1"/>
</dbReference>
<evidence type="ECO:0000256" key="1">
    <source>
        <dbReference type="PIRNR" id="PIRNR006615"/>
    </source>
</evidence>
<dbReference type="GO" id="GO:0004180">
    <property type="term" value="F:carboxypeptidase activity"/>
    <property type="evidence" value="ECO:0007669"/>
    <property type="project" value="UniProtKB-KW"/>
</dbReference>
<keyword evidence="1 2" id="KW-0121">Carboxypeptidase</keyword>
<comment type="function">
    <text evidence="1">Broad specificity carboxypetidase that releases amino acids sequentially from the C-terminus, including neutral, aromatic, polar and basic residues.</text>
</comment>
<evidence type="ECO:0000313" key="3">
    <source>
        <dbReference type="Proteomes" id="UP001596439"/>
    </source>
</evidence>
<proteinExistence type="inferred from homology"/>
<keyword evidence="1" id="KW-0482">Metalloprotease</keyword>
<dbReference type="Pfam" id="PF02074">
    <property type="entry name" value="Peptidase_M32"/>
    <property type="match status" value="1"/>
</dbReference>
<dbReference type="Gene3D" id="1.10.1370.30">
    <property type="match status" value="1"/>
</dbReference>
<keyword evidence="1" id="KW-0479">Metal-binding</keyword>
<evidence type="ECO:0000313" key="2">
    <source>
        <dbReference type="EMBL" id="MFC7389759.1"/>
    </source>
</evidence>
<accession>A0ABW2PL19</accession>
<protein>
    <recommendedName>
        <fullName evidence="1">Metal-dependent carboxypeptidase</fullName>
        <ecNumber evidence="1">3.4.17.19</ecNumber>
    </recommendedName>
</protein>
<keyword evidence="1" id="KW-0645">Protease</keyword>
<dbReference type="PROSITE" id="PS52034">
    <property type="entry name" value="PEPTIDASE_M32"/>
    <property type="match status" value="1"/>
</dbReference>
<dbReference type="PANTHER" id="PTHR34217:SF1">
    <property type="entry name" value="CARBOXYPEPTIDASE 1"/>
    <property type="match status" value="1"/>
</dbReference>
<name>A0ABW2PL19_9BACL</name>
<dbReference type="EC" id="3.4.17.19" evidence="1"/>
<reference evidence="3" key="1">
    <citation type="journal article" date="2019" name="Int. J. Syst. Evol. Microbiol.">
        <title>The Global Catalogue of Microorganisms (GCM) 10K type strain sequencing project: providing services to taxonomists for standard genome sequencing and annotation.</title>
        <authorList>
            <consortium name="The Broad Institute Genomics Platform"/>
            <consortium name="The Broad Institute Genome Sequencing Center for Infectious Disease"/>
            <person name="Wu L."/>
            <person name="Ma J."/>
        </authorList>
    </citation>
    <scope>NUCLEOTIDE SEQUENCE [LARGE SCALE GENOMIC DNA]</scope>
    <source>
        <strain evidence="3">CCUG 55590</strain>
    </source>
</reference>
<dbReference type="InterPro" id="IPR001333">
    <property type="entry name" value="Peptidase_M32_Taq"/>
</dbReference>
<keyword evidence="1 2" id="KW-0378">Hydrolase</keyword>
<sequence>MELTKEWREHFKQLRAFDEAISLLYWDMRTQMPEQSAPLRAETIGYLSTEAFKRQTSESFASLLGRMTEEEGLSDVEARSLEVAKTQYERNAKIPHDEYQAYVTLVSEAETAWEKAKDQNDWDMFAPYLKKIIGFQQKFAEYFGYEKHPYDALLYDFEPGMTVELLDQLFASLRDELVPLIQQLPKESLSMDWSMPADVQEKICHDWMNVVAYDLSRGRLDATVHPFEITINRRDVRITTKYDETDFRNALFGTMHEAGHATYEQQIDPMFDELGLGGGASMGIHESQSLFFENFIGRSEAFLRRVYPKLQVLYPAYGEIDFDTFYRGVNEAKPSLIRIEADELTYSLHIIIRYELEKALIQGTLSVDELPAAWNEKYKEYLGLDVPSNAKGVLQDVHWAGGSFGYFPSYALGLIYAAQLTESLKKDLPQFETLIQDGEIEPIKAWLQENVHQYGKRLTPNELIQQVTGQEISVQPLVRYLTDKYQTVAK</sequence>
<dbReference type="PIRSF" id="PIRSF006615">
    <property type="entry name" value="Zn_crbxpep_Taq"/>
    <property type="match status" value="1"/>
</dbReference>
<dbReference type="PRINTS" id="PR00998">
    <property type="entry name" value="CRBOXYPTASET"/>
</dbReference>
<keyword evidence="3" id="KW-1185">Reference proteome</keyword>
<comment type="catalytic activity">
    <reaction evidence="1">
        <text>Release of a C-terminal amino acid with broad specificity, except for -Pro.</text>
        <dbReference type="EC" id="3.4.17.19"/>
    </reaction>
</comment>
<gene>
    <name evidence="2" type="ORF">ACFQO8_06345</name>
</gene>